<dbReference type="PANTHER" id="PTHR30231:SF41">
    <property type="entry name" value="DNA POLYMERASE III SUBUNIT EPSILON"/>
    <property type="match status" value="1"/>
</dbReference>
<dbReference type="GO" id="GO:0003887">
    <property type="term" value="F:DNA-directed DNA polymerase activity"/>
    <property type="evidence" value="ECO:0007669"/>
    <property type="project" value="UniProtKB-KW"/>
</dbReference>
<evidence type="ECO:0000256" key="4">
    <source>
        <dbReference type="ARBA" id="ARBA00022722"/>
    </source>
</evidence>
<accession>A0A172Q7W4</accession>
<feature type="domain" description="Exonuclease" evidence="8">
    <location>
        <begin position="130"/>
        <end position="296"/>
    </location>
</feature>
<evidence type="ECO:0000256" key="1">
    <source>
        <dbReference type="ARBA" id="ARBA00022679"/>
    </source>
</evidence>
<evidence type="ECO:0000256" key="2">
    <source>
        <dbReference type="ARBA" id="ARBA00022695"/>
    </source>
</evidence>
<keyword evidence="10" id="KW-1185">Reference proteome</keyword>
<dbReference type="InterPro" id="IPR010152">
    <property type="entry name" value="CRISPR-assoc_prot_Cas2_sub"/>
</dbReference>
<dbReference type="GO" id="GO:0045004">
    <property type="term" value="P:DNA replication proofreading"/>
    <property type="evidence" value="ECO:0007669"/>
    <property type="project" value="TreeGrafter"/>
</dbReference>
<dbReference type="InterPro" id="IPR036397">
    <property type="entry name" value="RNaseH_sf"/>
</dbReference>
<dbReference type="KEGG" id="spat:A0O21_05645"/>
<dbReference type="NCBIfam" id="TIGR01873">
    <property type="entry name" value="cas_CT1978"/>
    <property type="match status" value="1"/>
</dbReference>
<evidence type="ECO:0000256" key="5">
    <source>
        <dbReference type="ARBA" id="ARBA00022839"/>
    </source>
</evidence>
<dbReference type="CDD" id="cd06127">
    <property type="entry name" value="DEDDh"/>
    <property type="match status" value="1"/>
</dbReference>
<keyword evidence="1" id="KW-0808">Transferase</keyword>
<dbReference type="Pfam" id="PF00929">
    <property type="entry name" value="RNase_T"/>
    <property type="match status" value="1"/>
</dbReference>
<dbReference type="PANTHER" id="PTHR30231">
    <property type="entry name" value="DNA POLYMERASE III SUBUNIT EPSILON"/>
    <property type="match status" value="1"/>
</dbReference>
<keyword evidence="4" id="KW-0540">Nuclease</keyword>
<dbReference type="InterPro" id="IPR006054">
    <property type="entry name" value="DnaQ"/>
</dbReference>
<dbReference type="EMBL" id="CP014699">
    <property type="protein sequence ID" value="AND79546.1"/>
    <property type="molecule type" value="Genomic_DNA"/>
</dbReference>
<dbReference type="InterPro" id="IPR012337">
    <property type="entry name" value="RNaseH-like_sf"/>
</dbReference>
<dbReference type="AlphaFoldDB" id="A0A172Q7W4"/>
<evidence type="ECO:0000256" key="3">
    <source>
        <dbReference type="ARBA" id="ARBA00022705"/>
    </source>
</evidence>
<dbReference type="Gene3D" id="3.30.70.240">
    <property type="match status" value="1"/>
</dbReference>
<protein>
    <recommendedName>
        <fullName evidence="7">DNA polymerase III polC-type</fullName>
    </recommendedName>
</protein>
<gene>
    <name evidence="9" type="ORF">A0O21_05645</name>
</gene>
<dbReference type="NCBIfam" id="TIGR00573">
    <property type="entry name" value="dnaq"/>
    <property type="match status" value="1"/>
</dbReference>
<dbReference type="InterPro" id="IPR013520">
    <property type="entry name" value="Ribonucl_H"/>
</dbReference>
<keyword evidence="5" id="KW-0378">Hydrolase</keyword>
<dbReference type="FunFam" id="3.30.420.10:FF:000045">
    <property type="entry name" value="3'-5' exonuclease DinG"/>
    <property type="match status" value="1"/>
</dbReference>
<dbReference type="Proteomes" id="UP000077317">
    <property type="component" value="Chromosome"/>
</dbReference>
<dbReference type="SUPFAM" id="SSF53098">
    <property type="entry name" value="Ribonuclease H-like"/>
    <property type="match status" value="1"/>
</dbReference>
<dbReference type="Gene3D" id="3.30.420.10">
    <property type="entry name" value="Ribonuclease H-like superfamily/Ribonuclease H"/>
    <property type="match status" value="1"/>
</dbReference>
<dbReference type="RefSeq" id="WP_067062600.1">
    <property type="nucleotide sequence ID" value="NZ_CP014699.1"/>
</dbReference>
<reference evidence="10" key="2">
    <citation type="submission" date="2016-03" db="EMBL/GenBank/DDBJ databases">
        <title>Streptococcus antelopensis sp. nov., isolated from the feces of the Tibetan antelope (Pantholops hodgsonii) in Hoh Xil National Nature Reserve, Qinghai, China.</title>
        <authorList>
            <person name="Bai X."/>
        </authorList>
    </citation>
    <scope>NUCLEOTIDE SEQUENCE [LARGE SCALE GENOMIC DNA]</scope>
    <source>
        <strain evidence="10">TA 26</strain>
    </source>
</reference>
<dbReference type="STRING" id="1811193.A0O21_05645"/>
<dbReference type="Pfam" id="PF09707">
    <property type="entry name" value="Cas_Cas2CT1978"/>
    <property type="match status" value="1"/>
</dbReference>
<dbReference type="CDD" id="cd09755">
    <property type="entry name" value="Cas2_I-E"/>
    <property type="match status" value="1"/>
</dbReference>
<keyword evidence="3" id="KW-0235">DNA replication</keyword>
<dbReference type="SMART" id="SM00479">
    <property type="entry name" value="EXOIII"/>
    <property type="match status" value="1"/>
</dbReference>
<organism evidence="9 10">
    <name type="scientific">Streptococcus pantholopis</name>
    <dbReference type="NCBI Taxonomy" id="1811193"/>
    <lineage>
        <taxon>Bacteria</taxon>
        <taxon>Bacillati</taxon>
        <taxon>Bacillota</taxon>
        <taxon>Bacilli</taxon>
        <taxon>Lactobacillales</taxon>
        <taxon>Streptococcaceae</taxon>
        <taxon>Streptococcus</taxon>
    </lineage>
</organism>
<keyword evidence="5" id="KW-0269">Exonuclease</keyword>
<evidence type="ECO:0000256" key="6">
    <source>
        <dbReference type="ARBA" id="ARBA00022932"/>
    </source>
</evidence>
<name>A0A172Q7W4_9STRE</name>
<sequence length="300" mass="34433">MPLTVITVTNVPPSLKGDLTKWMQEIATGVYVGNFNTKVREQLWERVRDNVGNGEATISYSYRNEIGYQFDTVNAQKKVADYDGIPLVMLPSSLDTASREPKLGFSDAARFRKIRKYTTPVKNSNTPPSPYVVVDIETDGLNEHENTIIEIGAIKVNQNQIEEFEYLVHYGKTLPKSISRLTGISQELLNREGMALSTVLQEFLNFIENLDLIGYGINFDIKFINRELAQLNYPLLKNRTHDLMRTVKNEKLFLPNYKLQTVLKAYGIEEKVPHRALPDSKLIYKLSTKVNKFWKKFNHE</sequence>
<evidence type="ECO:0000313" key="10">
    <source>
        <dbReference type="Proteomes" id="UP000077317"/>
    </source>
</evidence>
<reference evidence="9 10" key="1">
    <citation type="journal article" date="2016" name="Int. J. Syst. Evol. Microbiol.">
        <title>Streptococcuspantholopis sp. nov., isolated from faeces of the Tibetan antelope (Pantholops hodgsonii).</title>
        <authorList>
            <person name="Bai X."/>
            <person name="Xiong Y."/>
            <person name="Lu S."/>
            <person name="Jin D."/>
            <person name="Lai X."/>
            <person name="Yang J."/>
            <person name="Niu L."/>
            <person name="Hu S."/>
            <person name="Meng X."/>
            <person name="Pu J."/>
            <person name="Ye C."/>
            <person name="Xu J."/>
        </authorList>
    </citation>
    <scope>NUCLEOTIDE SEQUENCE [LARGE SCALE GENOMIC DNA]</scope>
    <source>
        <strain evidence="9 10">TA 26</strain>
    </source>
</reference>
<evidence type="ECO:0000313" key="9">
    <source>
        <dbReference type="EMBL" id="AND79546.1"/>
    </source>
</evidence>
<dbReference type="GO" id="GO:0003677">
    <property type="term" value="F:DNA binding"/>
    <property type="evidence" value="ECO:0007669"/>
    <property type="project" value="InterPro"/>
</dbReference>
<proteinExistence type="predicted"/>
<dbReference type="GO" id="GO:0005829">
    <property type="term" value="C:cytosol"/>
    <property type="evidence" value="ECO:0007669"/>
    <property type="project" value="TreeGrafter"/>
</dbReference>
<evidence type="ECO:0000259" key="8">
    <source>
        <dbReference type="SMART" id="SM00479"/>
    </source>
</evidence>
<keyword evidence="2" id="KW-0548">Nucleotidyltransferase</keyword>
<dbReference type="GO" id="GO:0008408">
    <property type="term" value="F:3'-5' exonuclease activity"/>
    <property type="evidence" value="ECO:0007669"/>
    <property type="project" value="TreeGrafter"/>
</dbReference>
<keyword evidence="6" id="KW-0239">DNA-directed DNA polymerase</keyword>
<evidence type="ECO:0000256" key="7">
    <source>
        <dbReference type="ARBA" id="ARBA00070925"/>
    </source>
</evidence>
<dbReference type="OrthoDB" id="9776650at2"/>